<proteinExistence type="inferred from homology"/>
<evidence type="ECO:0000256" key="3">
    <source>
        <dbReference type="ARBA" id="ARBA00022840"/>
    </source>
</evidence>
<evidence type="ECO:0000256" key="5">
    <source>
        <dbReference type="ARBA" id="ARBA00023458"/>
    </source>
</evidence>
<evidence type="ECO:0000313" key="12">
    <source>
        <dbReference type="Proteomes" id="UP001281024"/>
    </source>
</evidence>
<dbReference type="PRINTS" id="PR01652">
    <property type="entry name" value="SHAPEPROTEIN"/>
</dbReference>
<dbReference type="PANTHER" id="PTHR42749">
    <property type="entry name" value="CELL SHAPE-DETERMINING PROTEIN MREB"/>
    <property type="match status" value="1"/>
</dbReference>
<dbReference type="Gene3D" id="3.30.420.40">
    <property type="match status" value="3"/>
</dbReference>
<dbReference type="Proteomes" id="UP001281024">
    <property type="component" value="Unassembled WGS sequence"/>
</dbReference>
<dbReference type="AlphaFoldDB" id="A0A3S7H128"/>
<dbReference type="Proteomes" id="UP000294726">
    <property type="component" value="Chromosome"/>
</dbReference>
<dbReference type="CDD" id="cd10225">
    <property type="entry name" value="ASKHA_NBD_MreB-like"/>
    <property type="match status" value="1"/>
</dbReference>
<dbReference type="NCBIfam" id="NF010539">
    <property type="entry name" value="PRK13927.1"/>
    <property type="match status" value="1"/>
</dbReference>
<dbReference type="PANTHER" id="PTHR42749:SF4">
    <property type="entry name" value="CELL SHAPE-DETERMINING PROTEIN MBL"/>
    <property type="match status" value="1"/>
</dbReference>
<dbReference type="EMBL" id="WERV01000007">
    <property type="protein sequence ID" value="MDV7715728.1"/>
    <property type="molecule type" value="Genomic_DNA"/>
</dbReference>
<dbReference type="InterPro" id="IPR004753">
    <property type="entry name" value="MreB"/>
</dbReference>
<reference evidence="9 11" key="2">
    <citation type="submission" date="2018-08" db="EMBL/GenBank/DDBJ databases">
        <authorList>
            <person name="Lorentzen P. G. S. M."/>
        </authorList>
    </citation>
    <scope>NUCLEOTIDE SEQUENCE [LARGE SCALE GENOMIC DNA]</scope>
    <source>
        <strain evidence="9 11">CRBO_1381</strain>
    </source>
</reference>
<reference evidence="8 10" key="1">
    <citation type="journal article" date="2016" name="BMC Genomics">
        <title>Consensus pan-genome assembly of the specialised wine bacterium Oenococcus oeni.</title>
        <authorList>
            <person name="Sternes P.R."/>
            <person name="Borneman A.R."/>
        </authorList>
    </citation>
    <scope>NUCLEOTIDE SEQUENCE [LARGE SCALE GENOMIC DNA]</scope>
    <source>
        <strain evidence="8 10">AWRIB661</strain>
    </source>
</reference>
<evidence type="ECO:0000313" key="10">
    <source>
        <dbReference type="Proteomes" id="UP000181728"/>
    </source>
</evidence>
<evidence type="ECO:0000256" key="6">
    <source>
        <dbReference type="HAMAP-Rule" id="MF_02207"/>
    </source>
</evidence>
<keyword evidence="4 6" id="KW-0133">Cell shape</keyword>
<dbReference type="InterPro" id="IPR056546">
    <property type="entry name" value="MreB_MamK-like"/>
</dbReference>
<keyword evidence="3 6" id="KW-0067">ATP-binding</keyword>
<comment type="subcellular location">
    <subcellularLocation>
        <location evidence="6">Cytoplasm</location>
    </subcellularLocation>
    <text evidence="6">Membrane-associated.</text>
</comment>
<dbReference type="GO" id="GO:0005524">
    <property type="term" value="F:ATP binding"/>
    <property type="evidence" value="ECO:0007669"/>
    <property type="project" value="UniProtKB-KW"/>
</dbReference>
<evidence type="ECO:0000313" key="7">
    <source>
        <dbReference type="EMBL" id="MDV7715728.1"/>
    </source>
</evidence>
<dbReference type="GO" id="GO:0005737">
    <property type="term" value="C:cytoplasm"/>
    <property type="evidence" value="ECO:0007669"/>
    <property type="project" value="UniProtKB-SubCell"/>
</dbReference>
<feature type="binding site" evidence="6">
    <location>
        <begin position="203"/>
        <end position="206"/>
    </location>
    <ligand>
        <name>ATP</name>
        <dbReference type="ChEBI" id="CHEBI:30616"/>
    </ligand>
</feature>
<dbReference type="RefSeq" id="WP_032818634.1">
    <property type="nucleotide sequence ID" value="NZ_CP014324.1"/>
</dbReference>
<organism evidence="7 12">
    <name type="scientific">Oenococcus oeni</name>
    <name type="common">Leuconostoc oenos</name>
    <dbReference type="NCBI Taxonomy" id="1247"/>
    <lineage>
        <taxon>Bacteria</taxon>
        <taxon>Bacillati</taxon>
        <taxon>Bacillota</taxon>
        <taxon>Bacilli</taxon>
        <taxon>Lactobacillales</taxon>
        <taxon>Lactobacillaceae</taxon>
        <taxon>Oenococcus</taxon>
    </lineage>
</organism>
<accession>A0A3S7H128</accession>
<comment type="function">
    <text evidence="6">Forms membrane-associated dynamic filaments that are essential for cell shape determination. Acts by regulating cell wall synthesis and cell elongation, and thus cell shape. A feedback loop between cell geometry and MreB localization may maintain elongated cell shape by targeting cell wall growth to regions of negative cell wall curvature.</text>
</comment>
<evidence type="ECO:0000313" key="8">
    <source>
        <dbReference type="EMBL" id="OIM21595.1"/>
    </source>
</evidence>
<dbReference type="EMBL" id="MLOK01000029">
    <property type="protein sequence ID" value="OIM21595.1"/>
    <property type="molecule type" value="Genomic_DNA"/>
</dbReference>
<dbReference type="Pfam" id="PF06723">
    <property type="entry name" value="MreB_Mbl"/>
    <property type="match status" value="1"/>
</dbReference>
<dbReference type="InterPro" id="IPR043129">
    <property type="entry name" value="ATPase_NBD"/>
</dbReference>
<protein>
    <recommendedName>
        <fullName evidence="6">Cell shape-determining protein MreB</fullName>
    </recommendedName>
</protein>
<dbReference type="HAMAP" id="MF_02207">
    <property type="entry name" value="MreB"/>
    <property type="match status" value="1"/>
</dbReference>
<sequence length="374" mass="40134">MAKDIGIDLGTANVLIYVEGQGIALNEPSVVAIDAKTDKVLAIGSDAYKWIDRGNQDIRVVRPLKDGVISDFDATEAMLTTFVNQLRVKGWMSRPNIMICAPTNITEIERKAIIQAAQSAGGANVYLEYEPKVAAVGAGLDIFDFVGSMVIDIGGGTSDIAVLSGGDIVASRSLRMAGDQLTQDIIRYLRLQFGILIGMPMAERIKQDVGSSLQVTNPIEMTIRGQDLNDANSVKGLPKQVTIDSNDIEEAMHATLNTIVRSAKEILGEIQPGLAGDIIDRGIMLTGGGALLGSKVKGGGIDTLLQQELHVPVNISESPLDNVAKGAGTLLEYAKRERHNSHQILGIGNPSYKKKLDQETQIESNNIHINKVEN</sequence>
<comment type="subunit">
    <text evidence="6">Forms polymers.</text>
</comment>
<evidence type="ECO:0000256" key="2">
    <source>
        <dbReference type="ARBA" id="ARBA00022741"/>
    </source>
</evidence>
<dbReference type="Proteomes" id="UP000181728">
    <property type="component" value="Unassembled WGS sequence"/>
</dbReference>
<keyword evidence="1 6" id="KW-0963">Cytoplasm</keyword>
<dbReference type="GO" id="GO:0008360">
    <property type="term" value="P:regulation of cell shape"/>
    <property type="evidence" value="ECO:0007669"/>
    <property type="project" value="UniProtKB-UniRule"/>
</dbReference>
<feature type="binding site" evidence="6">
    <location>
        <begin position="11"/>
        <end position="13"/>
    </location>
    <ligand>
        <name>ATP</name>
        <dbReference type="ChEBI" id="CHEBI:30616"/>
    </ligand>
</feature>
<dbReference type="SUPFAM" id="SSF53067">
    <property type="entry name" value="Actin-like ATPase domain"/>
    <property type="match status" value="2"/>
</dbReference>
<evidence type="ECO:0000256" key="1">
    <source>
        <dbReference type="ARBA" id="ARBA00022490"/>
    </source>
</evidence>
<dbReference type="GO" id="GO:0000902">
    <property type="term" value="P:cell morphogenesis"/>
    <property type="evidence" value="ECO:0007669"/>
    <property type="project" value="InterPro"/>
</dbReference>
<comment type="similarity">
    <text evidence="5 6">Belongs to the FtsA/MreB family.</text>
</comment>
<evidence type="ECO:0000256" key="4">
    <source>
        <dbReference type="ARBA" id="ARBA00022960"/>
    </source>
</evidence>
<dbReference type="EMBL" id="LR031358">
    <property type="protein sequence ID" value="VDB97701.1"/>
    <property type="molecule type" value="Genomic_DNA"/>
</dbReference>
<evidence type="ECO:0000313" key="9">
    <source>
        <dbReference type="EMBL" id="VDB97701.1"/>
    </source>
</evidence>
<evidence type="ECO:0000313" key="11">
    <source>
        <dbReference type="Proteomes" id="UP000294726"/>
    </source>
</evidence>
<keyword evidence="2 6" id="KW-0547">Nucleotide-binding</keyword>
<reference evidence="7" key="3">
    <citation type="submission" date="2019-10" db="EMBL/GenBank/DDBJ databases">
        <title>Malate fermentation in French cider.</title>
        <authorList>
            <person name="Cousin F.J."/>
            <person name="Medina Fernandez S."/>
            <person name="Misery B."/>
            <person name="Laplace J.-M."/>
            <person name="Cretenet M."/>
        </authorList>
    </citation>
    <scope>NUCLEOTIDE SEQUENCE</scope>
    <source>
        <strain evidence="7">UCMA15129</strain>
    </source>
</reference>
<name>A0A3S7H128_OENOE</name>
<gene>
    <name evidence="6 7" type="primary">mreB</name>
    <name evidence="9" type="synonym">mbl</name>
    <name evidence="8" type="ORF">ATX59_03170</name>
    <name evidence="7" type="ORF">GA838_08285</name>
    <name evidence="9" type="ORF">OENI_0633</name>
</gene>
<feature type="binding site" evidence="6">
    <location>
        <begin position="288"/>
        <end position="291"/>
    </location>
    <ligand>
        <name>ATP</name>
        <dbReference type="ChEBI" id="CHEBI:30616"/>
    </ligand>
</feature>
<feature type="binding site" evidence="6">
    <location>
        <begin position="155"/>
        <end position="157"/>
    </location>
    <ligand>
        <name>ATP</name>
        <dbReference type="ChEBI" id="CHEBI:30616"/>
    </ligand>
</feature>